<evidence type="ECO:0000256" key="4">
    <source>
        <dbReference type="SAM" id="MobiDB-lite"/>
    </source>
</evidence>
<evidence type="ECO:0000313" key="6">
    <source>
        <dbReference type="EMBL" id="KAF2232420.1"/>
    </source>
</evidence>
<protein>
    <recommendedName>
        <fullName evidence="3">Putative gamma-glutamylcyclotransferase</fullName>
    </recommendedName>
</protein>
<accession>A0A6A6H3Y6</accession>
<evidence type="ECO:0000256" key="2">
    <source>
        <dbReference type="ARBA" id="ARBA00022679"/>
    </source>
</evidence>
<feature type="compositionally biased region" description="Basic and acidic residues" evidence="4">
    <location>
        <begin position="201"/>
        <end position="212"/>
    </location>
</feature>
<proteinExistence type="inferred from homology"/>
<dbReference type="Gene3D" id="3.10.490.10">
    <property type="entry name" value="Gamma-glutamyl cyclotransferase-like"/>
    <property type="match status" value="1"/>
</dbReference>
<feature type="region of interest" description="Disordered" evidence="4">
    <location>
        <begin position="121"/>
        <end position="164"/>
    </location>
</feature>
<feature type="domain" description="Gamma-glutamylcyclotransferase AIG2-like" evidence="5">
    <location>
        <begin position="25"/>
        <end position="124"/>
    </location>
</feature>
<evidence type="ECO:0000256" key="3">
    <source>
        <dbReference type="ARBA" id="ARBA00030602"/>
    </source>
</evidence>
<feature type="region of interest" description="Disordered" evidence="4">
    <location>
        <begin position="201"/>
        <end position="251"/>
    </location>
</feature>
<gene>
    <name evidence="6" type="ORF">EV356DRAFT_505389</name>
</gene>
<feature type="compositionally biased region" description="Acidic residues" evidence="4">
    <location>
        <begin position="151"/>
        <end position="161"/>
    </location>
</feature>
<dbReference type="AlphaFoldDB" id="A0A6A6H3Y6"/>
<organism evidence="6 7">
    <name type="scientific">Viridothelium virens</name>
    <name type="common">Speckled blister lichen</name>
    <name type="synonym">Trypethelium virens</name>
    <dbReference type="NCBI Taxonomy" id="1048519"/>
    <lineage>
        <taxon>Eukaryota</taxon>
        <taxon>Fungi</taxon>
        <taxon>Dikarya</taxon>
        <taxon>Ascomycota</taxon>
        <taxon>Pezizomycotina</taxon>
        <taxon>Dothideomycetes</taxon>
        <taxon>Dothideomycetes incertae sedis</taxon>
        <taxon>Trypetheliales</taxon>
        <taxon>Trypetheliaceae</taxon>
        <taxon>Viridothelium</taxon>
    </lineage>
</organism>
<dbReference type="Proteomes" id="UP000800092">
    <property type="component" value="Unassembled WGS sequence"/>
</dbReference>
<comment type="similarity">
    <text evidence="1">Belongs to the gamma-glutamylcyclotransferase family.</text>
</comment>
<dbReference type="InterPro" id="IPR036568">
    <property type="entry name" value="GGCT-like_sf"/>
</dbReference>
<dbReference type="EMBL" id="ML991816">
    <property type="protein sequence ID" value="KAF2232420.1"/>
    <property type="molecule type" value="Genomic_DNA"/>
</dbReference>
<dbReference type="InterPro" id="IPR045038">
    <property type="entry name" value="AIG2-like"/>
</dbReference>
<evidence type="ECO:0000259" key="5">
    <source>
        <dbReference type="Pfam" id="PF06094"/>
    </source>
</evidence>
<name>A0A6A6H3Y6_VIRVR</name>
<feature type="compositionally biased region" description="Basic and acidic residues" evidence="4">
    <location>
        <begin position="221"/>
        <end position="245"/>
    </location>
</feature>
<dbReference type="OrthoDB" id="1044435at2759"/>
<reference evidence="6" key="1">
    <citation type="journal article" date="2020" name="Stud. Mycol.">
        <title>101 Dothideomycetes genomes: a test case for predicting lifestyles and emergence of pathogens.</title>
        <authorList>
            <person name="Haridas S."/>
            <person name="Albert R."/>
            <person name="Binder M."/>
            <person name="Bloem J."/>
            <person name="Labutti K."/>
            <person name="Salamov A."/>
            <person name="Andreopoulos B."/>
            <person name="Baker S."/>
            <person name="Barry K."/>
            <person name="Bills G."/>
            <person name="Bluhm B."/>
            <person name="Cannon C."/>
            <person name="Castanera R."/>
            <person name="Culley D."/>
            <person name="Daum C."/>
            <person name="Ezra D."/>
            <person name="Gonzalez J."/>
            <person name="Henrissat B."/>
            <person name="Kuo A."/>
            <person name="Liang C."/>
            <person name="Lipzen A."/>
            <person name="Lutzoni F."/>
            <person name="Magnuson J."/>
            <person name="Mondo S."/>
            <person name="Nolan M."/>
            <person name="Ohm R."/>
            <person name="Pangilinan J."/>
            <person name="Park H.-J."/>
            <person name="Ramirez L."/>
            <person name="Alfaro M."/>
            <person name="Sun H."/>
            <person name="Tritt A."/>
            <person name="Yoshinaga Y."/>
            <person name="Zwiers L.-H."/>
            <person name="Turgeon B."/>
            <person name="Goodwin S."/>
            <person name="Spatafora J."/>
            <person name="Crous P."/>
            <person name="Grigoriev I."/>
        </authorList>
    </citation>
    <scope>NUCLEOTIDE SEQUENCE</scope>
    <source>
        <strain evidence="6">Tuck. ex Michener</strain>
    </source>
</reference>
<evidence type="ECO:0000256" key="1">
    <source>
        <dbReference type="ARBA" id="ARBA00008861"/>
    </source>
</evidence>
<dbReference type="InterPro" id="IPR013024">
    <property type="entry name" value="GGCT-like"/>
</dbReference>
<keyword evidence="7" id="KW-1185">Reference proteome</keyword>
<dbReference type="CDD" id="cd06661">
    <property type="entry name" value="GGCT_like"/>
    <property type="match status" value="1"/>
</dbReference>
<dbReference type="Pfam" id="PF06094">
    <property type="entry name" value="GGACT"/>
    <property type="match status" value="1"/>
</dbReference>
<dbReference type="SUPFAM" id="SSF110857">
    <property type="entry name" value="Gamma-glutamyl cyclotransferase-like"/>
    <property type="match status" value="1"/>
</dbReference>
<dbReference type="PANTHER" id="PTHR31544:SF2">
    <property type="entry name" value="AIG2-LIKE PROTEIN D"/>
    <property type="match status" value="1"/>
</dbReference>
<dbReference type="GO" id="GO:0016740">
    <property type="term" value="F:transferase activity"/>
    <property type="evidence" value="ECO:0007669"/>
    <property type="project" value="UniProtKB-KW"/>
</dbReference>
<dbReference type="InterPro" id="IPR009288">
    <property type="entry name" value="AIG2-like_dom"/>
</dbReference>
<sequence>MTSTATAADLSSRKKPGESPTHTAFFYGTLMSPAILQRVIQNPSIALPSSHTTASPALLPGFRRHRVRHADYPAILPSKDRGACVRGTLVRGLSAADMVRLDYFEGTEYERRVVSVRVVEEGEKGEEEARDQGQGQAGKKGKEGKKKEKGEEDEEDEEDEATMVRAETYVWIAGRKQLEDREWDFEEFRREKMWRWTGRESSEYRDVEKLDESGGGNGEVDPTRGRGPEGEIGKGLERDSEKTEEVLESAV</sequence>
<keyword evidence="2" id="KW-0808">Transferase</keyword>
<dbReference type="PANTHER" id="PTHR31544">
    <property type="entry name" value="AIG2-LIKE PROTEIN D"/>
    <property type="match status" value="1"/>
</dbReference>
<evidence type="ECO:0000313" key="7">
    <source>
        <dbReference type="Proteomes" id="UP000800092"/>
    </source>
</evidence>